<dbReference type="GO" id="GO:0005774">
    <property type="term" value="C:vacuolar membrane"/>
    <property type="evidence" value="ECO:0007669"/>
    <property type="project" value="UniProtKB-SubCell"/>
</dbReference>
<evidence type="ECO:0000256" key="2">
    <source>
        <dbReference type="ARBA" id="ARBA00005643"/>
    </source>
</evidence>
<keyword evidence="8" id="KW-1185">Reference proteome</keyword>
<dbReference type="Proteomes" id="UP000790833">
    <property type="component" value="Unassembled WGS sequence"/>
</dbReference>
<dbReference type="Gene3D" id="1.10.10.10">
    <property type="entry name" value="Winged helix-like DNA-binding domain superfamily/Winged helix DNA-binding domain"/>
    <property type="match status" value="1"/>
</dbReference>
<dbReference type="InterPro" id="IPR036388">
    <property type="entry name" value="WH-like_DNA-bd_sf"/>
</dbReference>
<dbReference type="RefSeq" id="XP_043048197.1">
    <property type="nucleotide sequence ID" value="XM_043192225.1"/>
</dbReference>
<feature type="region of interest" description="Disordered" evidence="5">
    <location>
        <begin position="678"/>
        <end position="700"/>
    </location>
</feature>
<dbReference type="CDD" id="cd04449">
    <property type="entry name" value="DEP_DEPDC5-like"/>
    <property type="match status" value="1"/>
</dbReference>
<dbReference type="GO" id="GO:0005096">
    <property type="term" value="F:GTPase activator activity"/>
    <property type="evidence" value="ECO:0007669"/>
    <property type="project" value="InterPro"/>
</dbReference>
<comment type="caution">
    <text evidence="7">The sequence shown here is derived from an EMBL/GenBank/DDBJ whole genome shotgun (WGS) entry which is preliminary data.</text>
</comment>
<dbReference type="Pfam" id="PF12257">
    <property type="entry name" value="IML1"/>
    <property type="match status" value="1"/>
</dbReference>
<dbReference type="PANTHER" id="PTHR13179:SF8">
    <property type="entry name" value="GATOR COMPLEX PROTEIN DEPDC5"/>
    <property type="match status" value="1"/>
</dbReference>
<dbReference type="InterPro" id="IPR036390">
    <property type="entry name" value="WH_DNA-bd_sf"/>
</dbReference>
<dbReference type="GO" id="GO:1990130">
    <property type="term" value="C:GATOR1 complex"/>
    <property type="evidence" value="ECO:0007669"/>
    <property type="project" value="TreeGrafter"/>
</dbReference>
<dbReference type="InterPro" id="IPR027244">
    <property type="entry name" value="IML1"/>
</dbReference>
<evidence type="ECO:0000259" key="6">
    <source>
        <dbReference type="PROSITE" id="PS50186"/>
    </source>
</evidence>
<comment type="subcellular location">
    <subcellularLocation>
        <location evidence="1">Vacuole membrane</location>
        <topology evidence="1">Peripheral membrane protein</topology>
    </subcellularLocation>
</comment>
<proteinExistence type="inferred from homology"/>
<dbReference type="InterPro" id="IPR000591">
    <property type="entry name" value="DEP_dom"/>
</dbReference>
<dbReference type="OrthoDB" id="39497at2759"/>
<evidence type="ECO:0000313" key="8">
    <source>
        <dbReference type="Proteomes" id="UP000790833"/>
    </source>
</evidence>
<reference evidence="7" key="1">
    <citation type="submission" date="2021-03" db="EMBL/GenBank/DDBJ databases">
        <authorList>
            <person name="Palmer J.M."/>
        </authorList>
    </citation>
    <scope>NUCLEOTIDE SEQUENCE</scope>
    <source>
        <strain evidence="7">ARV_011</strain>
    </source>
</reference>
<dbReference type="GO" id="GO:1904262">
    <property type="term" value="P:negative regulation of TORC1 signaling"/>
    <property type="evidence" value="ECO:0007669"/>
    <property type="project" value="TreeGrafter"/>
</dbReference>
<comment type="similarity">
    <text evidence="2">Belongs to the IML1 family.</text>
</comment>
<dbReference type="GO" id="GO:0010508">
    <property type="term" value="P:positive regulation of autophagy"/>
    <property type="evidence" value="ECO:0007669"/>
    <property type="project" value="TreeGrafter"/>
</dbReference>
<dbReference type="PROSITE" id="PS50186">
    <property type="entry name" value="DEP"/>
    <property type="match status" value="1"/>
</dbReference>
<dbReference type="GO" id="GO:0035556">
    <property type="term" value="P:intracellular signal transduction"/>
    <property type="evidence" value="ECO:0007669"/>
    <property type="project" value="InterPro"/>
</dbReference>
<feature type="domain" description="DEP" evidence="6">
    <location>
        <begin position="1079"/>
        <end position="1154"/>
    </location>
</feature>
<name>A0A9P7V7K4_9ASCO</name>
<feature type="region of interest" description="Disordered" evidence="5">
    <location>
        <begin position="1180"/>
        <end position="1203"/>
    </location>
</feature>
<evidence type="ECO:0000256" key="3">
    <source>
        <dbReference type="ARBA" id="ARBA00018529"/>
    </source>
</evidence>
<dbReference type="EMBL" id="JAHMUF010000016">
    <property type="protein sequence ID" value="KAG7192647.1"/>
    <property type="molecule type" value="Genomic_DNA"/>
</dbReference>
<dbReference type="GeneID" id="66114801"/>
<sequence length="1458" mass="168747">MRSVRMYESGGTGPVSRTVAKNELRAAQTTTMSTSHHRPLLPRNIGTTLIQSPPPRHQPSENEDVPPLEYAECEPINLTVWFHELRTSEEDVLVDLSFLPGARIGDLYELEYVPKHSGSSIRKLVFKITPNSVVSNSRFQISLLSTPLQKALDISARSTVRVTKIAEQESIVLDSIEIIIKDINLSRDAMWNFSSKLIGTCCYLEKRLTFLTNRSGLAKYLFKNGKRVFSGYILEDTKIVFRSESAKVFMMIQLSEEMWNFEETGEIIFHKLVNSLFPRIFKLWRDKNTHHSISIILFTSIDLTHIPLLSFGMGERPKDRRDFFRVVVDQVSTFHWDKIMHNLRLEFANFKRDVMMARKANKYEIEGSLLPASKGNILEAVNLALSTVVDRFRTTDLKHSLNHFVVISPGTGIFDVDYDLFKDTSKRLQNCDSTLDFVCLSQPPLHTVPLFRYKQNGSVKYAVPNWCDISYYKRLKKTSQWIPRCKIYELQMMGIMEIDKNQIQIDRFRLPANAKSVEDVMEKYDKDIFRSSFDSKRLKRRESKLSQNGGGRRFIDPDLLLPNNRTSSLSQIPSTSLLFIGKANTKLGVTDVKPAVAVLETVSNNASVLGTVTKKSVLEASALSSLYLLNKNIEDKTLVSKKDNFLAEILAPVMSTISEQSRGEGTATAATTAAVTLTPRQSMKDARPKSLSSKPKRDERVRVRKARMAKRKLQRKLDQADPTAKLWDVLDNPSRSIETGLVSTIASSKWGDALPPNTKRKLVKWRSFQSPAALPVTTSLFPALEQLDNDYMVQNYSVMLNSENYLELTSSVDLFREMIQLRILLGFQICYGKAVETLESEKYASGNKVDNLMKYFPENREKVYGGKIYMLLDDEIHRLYCDYEGLISIQLYRRVPKKEAKEITLGKKQFRGNYPHLIRTRYVDEYLPQNLDFSHLQFKKYNWNQFDQYLAGYEDSMSDENKSFHHMKFVVMPAEIPKNAYFINNEKLTDEEIRVEGLRKLIGAIEKGKYSRSSSSKRKKKEEIYPEIEFYTGNLYEYLLEQTKVSQLSGLRTALMMNEKVRFSKSIKLSILAQELQDTEGGLTLVDRTWHFKTHLHCFLGSEFVSWLIENFEDIDNRDEAAQYGQSLMKKGLFKHVDNRHGLLDGYYFYEFEEEYFDKKRYEQLKALSRSALWFQSLRKQDGGGSKPDSKAGSLIETTSDLDTDGDSKKPAIAKFTISRKIKYDMDPLKKSFRPEVVTIHYDRVHNTEHCYHVRLEWLNTNKKFIDDAINGWSRLCERHGLKLVETPWKELCTISQYNPFHSFVEIYLSLDPWKDAEFLDSKFLVENRFFYHLYLLKQCNFLLDNRAAVFFQRDDIKIEYSWGQPTFKYAQFIHKSGSYIVELRHDGSFFLAPNNLHLVRLRSGSSGINDIDKSMFVDSQRIMLLFRASCRNDDYLRNLFRQAKVLWQKEYDDIIPN</sequence>
<evidence type="ECO:0000313" key="7">
    <source>
        <dbReference type="EMBL" id="KAG7192647.1"/>
    </source>
</evidence>
<protein>
    <recommendedName>
        <fullName evidence="3">Vacuolar membrane-associated protein IML1</fullName>
    </recommendedName>
    <alternativeName>
        <fullName evidence="4">Vacuolar membrane-associated protein iml1</fullName>
    </alternativeName>
</protein>
<evidence type="ECO:0000256" key="1">
    <source>
        <dbReference type="ARBA" id="ARBA00004148"/>
    </source>
</evidence>
<gene>
    <name evidence="7" type="primary">IML1</name>
    <name evidence="7" type="ORF">KQ657_001427</name>
</gene>
<evidence type="ECO:0000256" key="5">
    <source>
        <dbReference type="SAM" id="MobiDB-lite"/>
    </source>
</evidence>
<dbReference type="Pfam" id="PF00610">
    <property type="entry name" value="DEP"/>
    <property type="match status" value="1"/>
</dbReference>
<dbReference type="SUPFAM" id="SSF46785">
    <property type="entry name" value="Winged helix' DNA-binding domain"/>
    <property type="match status" value="1"/>
</dbReference>
<dbReference type="SMART" id="SM00049">
    <property type="entry name" value="DEP"/>
    <property type="match status" value="1"/>
</dbReference>
<dbReference type="PANTHER" id="PTHR13179">
    <property type="entry name" value="DEP DOMAIN CONTAINING PROTEIN 5"/>
    <property type="match status" value="1"/>
</dbReference>
<accession>A0A9P7V7K4</accession>
<evidence type="ECO:0000256" key="4">
    <source>
        <dbReference type="ARBA" id="ARBA00021881"/>
    </source>
</evidence>
<feature type="region of interest" description="Disordered" evidence="5">
    <location>
        <begin position="28"/>
        <end position="65"/>
    </location>
</feature>
<dbReference type="InterPro" id="IPR048255">
    <property type="entry name" value="IML1_N"/>
</dbReference>
<organism evidence="7 8">
    <name type="scientific">Scheffersomyces spartinae</name>
    <dbReference type="NCBI Taxonomy" id="45513"/>
    <lineage>
        <taxon>Eukaryota</taxon>
        <taxon>Fungi</taxon>
        <taxon>Dikarya</taxon>
        <taxon>Ascomycota</taxon>
        <taxon>Saccharomycotina</taxon>
        <taxon>Pichiomycetes</taxon>
        <taxon>Debaryomycetaceae</taxon>
        <taxon>Scheffersomyces</taxon>
    </lineage>
</organism>